<dbReference type="RefSeq" id="WP_204980886.1">
    <property type="nucleotide sequence ID" value="NZ_JBHTII010000001.1"/>
</dbReference>
<dbReference type="Proteomes" id="UP001597055">
    <property type="component" value="Unassembled WGS sequence"/>
</dbReference>
<accession>A0ABW3AFQ3</accession>
<evidence type="ECO:0000313" key="3">
    <source>
        <dbReference type="Proteomes" id="UP001597055"/>
    </source>
</evidence>
<evidence type="ECO:0000313" key="2">
    <source>
        <dbReference type="EMBL" id="MFD0789702.1"/>
    </source>
</evidence>
<keyword evidence="3" id="KW-1185">Reference proteome</keyword>
<comment type="caution">
    <text evidence="2">The sequence shown here is derived from an EMBL/GenBank/DDBJ whole genome shotgun (WGS) entry which is preliminary data.</text>
</comment>
<reference evidence="3" key="1">
    <citation type="journal article" date="2019" name="Int. J. Syst. Evol. Microbiol.">
        <title>The Global Catalogue of Microorganisms (GCM) 10K type strain sequencing project: providing services to taxonomists for standard genome sequencing and annotation.</title>
        <authorList>
            <consortium name="The Broad Institute Genomics Platform"/>
            <consortium name="The Broad Institute Genome Sequencing Center for Infectious Disease"/>
            <person name="Wu L."/>
            <person name="Ma J."/>
        </authorList>
    </citation>
    <scope>NUCLEOTIDE SEQUENCE [LARGE SCALE GENOMIC DNA]</scope>
    <source>
        <strain evidence="3">CCUG 54523</strain>
    </source>
</reference>
<evidence type="ECO:0000259" key="1">
    <source>
        <dbReference type="Pfam" id="PF25355"/>
    </source>
</evidence>
<gene>
    <name evidence="2" type="ORF">ACFQ0P_04775</name>
</gene>
<organism evidence="2 3">
    <name type="scientific">Microbacterium insulae</name>
    <dbReference type="NCBI Taxonomy" id="483014"/>
    <lineage>
        <taxon>Bacteria</taxon>
        <taxon>Bacillati</taxon>
        <taxon>Actinomycetota</taxon>
        <taxon>Actinomycetes</taxon>
        <taxon>Micrococcales</taxon>
        <taxon>Microbacteriaceae</taxon>
        <taxon>Microbacterium</taxon>
    </lineage>
</organism>
<sequence>MGQLYYGDTQEPIDIPDRLLAHLKIVITTKLRRGESFTLTWRHSDQDCAGRSSVWLQQSIPLRFVFSSAEAEQLDSAALQEMAHRASSSSGLVVDLDDLPEVREISTLAPVA</sequence>
<dbReference type="InterPro" id="IPR057204">
    <property type="entry name" value="DUF7882"/>
</dbReference>
<protein>
    <recommendedName>
        <fullName evidence="1">DUF7882 domain-containing protein</fullName>
    </recommendedName>
</protein>
<dbReference type="EMBL" id="JBHTII010000001">
    <property type="protein sequence ID" value="MFD0789702.1"/>
    <property type="molecule type" value="Genomic_DNA"/>
</dbReference>
<dbReference type="Pfam" id="PF25355">
    <property type="entry name" value="DUF7882"/>
    <property type="match status" value="1"/>
</dbReference>
<name>A0ABW3AFQ3_9MICO</name>
<feature type="domain" description="DUF7882" evidence="1">
    <location>
        <begin position="1"/>
        <end position="94"/>
    </location>
</feature>
<proteinExistence type="predicted"/>